<reference evidence="1" key="1">
    <citation type="submission" date="2021-01" db="EMBL/GenBank/DDBJ databases">
        <authorList>
            <person name="Corre E."/>
            <person name="Pelletier E."/>
            <person name="Niang G."/>
            <person name="Scheremetjew M."/>
            <person name="Finn R."/>
            <person name="Kale V."/>
            <person name="Holt S."/>
            <person name="Cochrane G."/>
            <person name="Meng A."/>
            <person name="Brown T."/>
            <person name="Cohen L."/>
        </authorList>
    </citation>
    <scope>NUCLEOTIDE SEQUENCE</scope>
    <source>
        <strain evidence="1">CCMP826</strain>
    </source>
</reference>
<evidence type="ECO:0000313" key="1">
    <source>
        <dbReference type="EMBL" id="CAD9476772.1"/>
    </source>
</evidence>
<protein>
    <submittedName>
        <fullName evidence="1">Uncharacterized protein</fullName>
    </submittedName>
</protein>
<dbReference type="AlphaFoldDB" id="A0A7S2H0A0"/>
<accession>A0A7S2H0A0</accession>
<name>A0A7S2H0A0_9STRA</name>
<organism evidence="1">
    <name type="scientific">Helicotheca tamesis</name>
    <dbReference type="NCBI Taxonomy" id="374047"/>
    <lineage>
        <taxon>Eukaryota</taxon>
        <taxon>Sar</taxon>
        <taxon>Stramenopiles</taxon>
        <taxon>Ochrophyta</taxon>
        <taxon>Bacillariophyta</taxon>
        <taxon>Mediophyceae</taxon>
        <taxon>Lithodesmiophycidae</taxon>
        <taxon>Lithodesmiales</taxon>
        <taxon>Lithodesmiaceae</taxon>
        <taxon>Helicotheca</taxon>
    </lineage>
</organism>
<dbReference type="EMBL" id="HBGV01004395">
    <property type="protein sequence ID" value="CAD9476772.1"/>
    <property type="molecule type" value="Transcribed_RNA"/>
</dbReference>
<gene>
    <name evidence="1" type="ORF">HTAM1171_LOCUS2658</name>
</gene>
<sequence length="224" mass="25997">MCAAYKPNHNVRFDSSVTLISFADVAVASDMTDEEKHTTWYSVDEISAFRNDVRESSRLIRQRKRDFSSVHKPQHELLNEKEECSRGLEYRIDPDRQVKRVNASRYIMKYQHHLRLCAASSTKATDLELRLANISARLSQWARDVALITAREDYLDAYPEMKPFVSALMDPVSISDSFCRKRKADTNTHTNDNLERAGRRIRKKMLTNTEESMIKYTGATMFVH</sequence>
<proteinExistence type="predicted"/>